<evidence type="ECO:0000313" key="1">
    <source>
        <dbReference type="EMBL" id="AKJ07091.1"/>
    </source>
</evidence>
<evidence type="ECO:0000313" key="2">
    <source>
        <dbReference type="Proteomes" id="UP000035579"/>
    </source>
</evidence>
<protein>
    <submittedName>
        <fullName evidence="1">Uncharacterized protein</fullName>
    </submittedName>
</protein>
<dbReference type="AlphaFoldDB" id="A0AAC8QGM4"/>
<organism evidence="1 2">
    <name type="scientific">Archangium gephyra</name>
    <dbReference type="NCBI Taxonomy" id="48"/>
    <lineage>
        <taxon>Bacteria</taxon>
        <taxon>Pseudomonadati</taxon>
        <taxon>Myxococcota</taxon>
        <taxon>Myxococcia</taxon>
        <taxon>Myxococcales</taxon>
        <taxon>Cystobacterineae</taxon>
        <taxon>Archangiaceae</taxon>
        <taxon>Archangium</taxon>
    </lineage>
</organism>
<proteinExistence type="predicted"/>
<gene>
    <name evidence="1" type="ORF">AA314_08717</name>
</gene>
<dbReference type="EMBL" id="CP011509">
    <property type="protein sequence ID" value="AKJ07091.1"/>
    <property type="molecule type" value="Genomic_DNA"/>
</dbReference>
<dbReference type="Proteomes" id="UP000035579">
    <property type="component" value="Chromosome"/>
</dbReference>
<dbReference type="KEGG" id="age:AA314_08717"/>
<sequence length="255" mass="27646">MMDESHKHLRLAGVIRLSLGGGRGPSDAYVFDPHRLALPAWACALEDGPAALLVTLDRHLDLVVPQAPAAVPDRSAGLRALDEHARWSLDVRNYDHVLAAMEAGLVGDALVIARGRPRGTFSGDVYVDTRGRPHRLVVVPTVDRAAEAFNAPAPGDAVREVLQAAGRVLLDVDLDCFTSLSDADPTTVLPWPRGVIRDYLLPPDSESFWDAVLEKCVALTLAREPHHCGGLLASGELFRDVAEVLFRELLRTQPP</sequence>
<name>A0AAC8QGM4_9BACT</name>
<reference evidence="1 2" key="1">
    <citation type="submission" date="2015-05" db="EMBL/GenBank/DDBJ databases">
        <title>Genome assembly of Archangium gephyra DSM 2261.</title>
        <authorList>
            <person name="Sharma G."/>
            <person name="Subramanian S."/>
        </authorList>
    </citation>
    <scope>NUCLEOTIDE SEQUENCE [LARGE SCALE GENOMIC DNA]</scope>
    <source>
        <strain evidence="1 2">DSM 2261</strain>
    </source>
</reference>
<accession>A0AAC8QGM4</accession>